<evidence type="ECO:0008006" key="5">
    <source>
        <dbReference type="Google" id="ProtNLM"/>
    </source>
</evidence>
<feature type="coiled-coil region" evidence="1">
    <location>
        <begin position="98"/>
        <end position="166"/>
    </location>
</feature>
<evidence type="ECO:0000256" key="2">
    <source>
        <dbReference type="SAM" id="MobiDB-lite"/>
    </source>
</evidence>
<keyword evidence="4" id="KW-1185">Reference proteome</keyword>
<comment type="caution">
    <text evidence="3">The sequence shown here is derived from an EMBL/GenBank/DDBJ whole genome shotgun (WGS) entry which is preliminary data.</text>
</comment>
<evidence type="ECO:0000313" key="4">
    <source>
        <dbReference type="Proteomes" id="UP000530660"/>
    </source>
</evidence>
<dbReference type="AlphaFoldDB" id="A0A7J7ILH5"/>
<keyword evidence="1" id="KW-0175">Coiled coil</keyword>
<name>A0A7J7ILH5_9RHOD</name>
<feature type="compositionally biased region" description="Basic and acidic residues" evidence="2">
    <location>
        <begin position="55"/>
        <end position="68"/>
    </location>
</feature>
<proteinExistence type="predicted"/>
<feature type="region of interest" description="Disordered" evidence="2">
    <location>
        <begin position="1"/>
        <end position="75"/>
    </location>
</feature>
<sequence length="243" mass="26596">MTLAPNKAAEEADAFHNLVQGELGDASLPGSKTDGGTTEANDGFVLAETTTSVEKPTRTPFDRDDEAGRSSIDGKLWKGAGGAAFAIDSDSVSGRDAIQEASRARAERIRQRDETERESRQKVRQLAAQEWEKMHQSWEKVCQEKRQEAKKRQEALETERETLLRTMLENADNDKPAWHCVRALLESGGSGSVAGRPLTTATVSMGKTGGNASTEEEGLYRTSRARMREVIYAKADETDGALH</sequence>
<gene>
    <name evidence="3" type="ORF">F1559_003718</name>
</gene>
<dbReference type="Proteomes" id="UP000530660">
    <property type="component" value="Unassembled WGS sequence"/>
</dbReference>
<protein>
    <recommendedName>
        <fullName evidence="5">Clathrin light chain</fullName>
    </recommendedName>
</protein>
<organism evidence="3 4">
    <name type="scientific">Cyanidiococcus yangmingshanensis</name>
    <dbReference type="NCBI Taxonomy" id="2690220"/>
    <lineage>
        <taxon>Eukaryota</taxon>
        <taxon>Rhodophyta</taxon>
        <taxon>Bangiophyceae</taxon>
        <taxon>Cyanidiales</taxon>
        <taxon>Cyanidiaceae</taxon>
        <taxon>Cyanidiococcus</taxon>
    </lineage>
</organism>
<reference evidence="3 4" key="1">
    <citation type="journal article" date="2020" name="J. Phycol.">
        <title>Comparative genome analysis reveals Cyanidiococcus gen. nov., a new extremophilic red algal genus sister to Cyanidioschyzon (Cyanidioschyzonaceae, Rhodophyta).</title>
        <authorList>
            <person name="Liu S.-L."/>
            <person name="Chiang Y.-R."/>
            <person name="Yoon H.S."/>
            <person name="Fu H.-Y."/>
        </authorList>
    </citation>
    <scope>NUCLEOTIDE SEQUENCE [LARGE SCALE GENOMIC DNA]</scope>
    <source>
        <strain evidence="3 4">THAL066</strain>
    </source>
</reference>
<dbReference type="EMBL" id="VWRR01000007">
    <property type="protein sequence ID" value="KAF6003347.1"/>
    <property type="molecule type" value="Genomic_DNA"/>
</dbReference>
<evidence type="ECO:0000256" key="1">
    <source>
        <dbReference type="SAM" id="Coils"/>
    </source>
</evidence>
<accession>A0A7J7ILH5</accession>
<evidence type="ECO:0000313" key="3">
    <source>
        <dbReference type="EMBL" id="KAF6003347.1"/>
    </source>
</evidence>